<proteinExistence type="predicted"/>
<dbReference type="AlphaFoldDB" id="A0AA38Y1P6"/>
<evidence type="ECO:0000256" key="1">
    <source>
        <dbReference type="SAM" id="MobiDB-lite"/>
    </source>
</evidence>
<organism evidence="2 3">
    <name type="scientific">Knufia peltigerae</name>
    <dbReference type="NCBI Taxonomy" id="1002370"/>
    <lineage>
        <taxon>Eukaryota</taxon>
        <taxon>Fungi</taxon>
        <taxon>Dikarya</taxon>
        <taxon>Ascomycota</taxon>
        <taxon>Pezizomycotina</taxon>
        <taxon>Eurotiomycetes</taxon>
        <taxon>Chaetothyriomycetidae</taxon>
        <taxon>Chaetothyriales</taxon>
        <taxon>Trichomeriaceae</taxon>
        <taxon>Knufia</taxon>
    </lineage>
</organism>
<name>A0AA38Y1P6_9EURO</name>
<accession>A0AA38Y1P6</accession>
<sequence>MRIDYNASANAWKKSHRVRRSAYKKGYYQERREEIKKQHQTAECIDNTVLISISETGNIVTDKARDRESSHVEKVKAANRERLQRPDGPLFGSHLTSIYADMNYTVEEARRLKAKAYREANKDAIKARRDAKRAAQSKEERTAAGKKYCEKSEDDIVEEVTHLKPENPKVKQHFDWMKRQIGARTHEEAPSADELEETVDRDGVDPDVDDPQAGDNPGDDSSVSAPIKIDDKKKTKYFV</sequence>
<dbReference type="EMBL" id="JAPDRN010000052">
    <property type="protein sequence ID" value="KAJ9632859.1"/>
    <property type="molecule type" value="Genomic_DNA"/>
</dbReference>
<evidence type="ECO:0000313" key="3">
    <source>
        <dbReference type="Proteomes" id="UP001172681"/>
    </source>
</evidence>
<gene>
    <name evidence="2" type="ORF">H2204_007589</name>
</gene>
<protein>
    <submittedName>
        <fullName evidence="2">Uncharacterized protein</fullName>
    </submittedName>
</protein>
<reference evidence="2" key="1">
    <citation type="submission" date="2022-10" db="EMBL/GenBank/DDBJ databases">
        <title>Culturing micro-colonial fungi from biological soil crusts in the Mojave desert and describing Neophaeococcomyces mojavensis, and introducing the new genera and species Taxawa tesnikishii.</title>
        <authorList>
            <person name="Kurbessoian T."/>
            <person name="Stajich J.E."/>
        </authorList>
    </citation>
    <scope>NUCLEOTIDE SEQUENCE</scope>
    <source>
        <strain evidence="2">TK_35</strain>
    </source>
</reference>
<comment type="caution">
    <text evidence="2">The sequence shown here is derived from an EMBL/GenBank/DDBJ whole genome shotgun (WGS) entry which is preliminary data.</text>
</comment>
<feature type="region of interest" description="Disordered" evidence="1">
    <location>
        <begin position="181"/>
        <end position="239"/>
    </location>
</feature>
<evidence type="ECO:0000313" key="2">
    <source>
        <dbReference type="EMBL" id="KAJ9632859.1"/>
    </source>
</evidence>
<dbReference type="Proteomes" id="UP001172681">
    <property type="component" value="Unassembled WGS sequence"/>
</dbReference>
<keyword evidence="3" id="KW-1185">Reference proteome</keyword>